<evidence type="ECO:0000313" key="9">
    <source>
        <dbReference type="EMBL" id="MBM4566242.1"/>
    </source>
</evidence>
<dbReference type="EMBL" id="JN990996">
    <property type="protein sequence ID" value="AFI49559.1"/>
    <property type="molecule type" value="Genomic_DNA"/>
</dbReference>
<dbReference type="EMBL" id="JN990999">
    <property type="protein sequence ID" value="AFI49562.1"/>
    <property type="molecule type" value="Genomic_DNA"/>
</dbReference>
<evidence type="ECO:0000313" key="5">
    <source>
        <dbReference type="EMBL" id="AFI49559.1"/>
    </source>
</evidence>
<evidence type="ECO:0000313" key="10">
    <source>
        <dbReference type="EMBL" id="MBM4628539.1"/>
    </source>
</evidence>
<dbReference type="EMBL" id="JN990998">
    <property type="protein sequence ID" value="AFI49561.1"/>
    <property type="molecule type" value="Genomic_DNA"/>
</dbReference>
<evidence type="ECO:0000313" key="14">
    <source>
        <dbReference type="EMBL" id="NKT77921.1"/>
    </source>
</evidence>
<dbReference type="EMBL" id="AP001204">
    <property type="protein sequence ID" value="BAB16624.1"/>
    <property type="molecule type" value="Genomic_DNA"/>
</dbReference>
<evidence type="ECO:0000313" key="4">
    <source>
        <dbReference type="EMBL" id="ADI50251.1"/>
    </source>
</evidence>
<dbReference type="EMBL" id="AF116907">
    <property type="protein sequence ID" value="AAG21719.1"/>
    <property type="molecule type" value="Genomic_DNA"/>
</dbReference>
<dbReference type="EMBL" id="WUYC01000013">
    <property type="protein sequence ID" value="MBM4717404.1"/>
    <property type="molecule type" value="Genomic_DNA"/>
</dbReference>
<dbReference type="InterPro" id="IPR038625">
    <property type="entry name" value="R_equi_Vir_sf"/>
</dbReference>
<gene>
    <name evidence="2" type="primary">vapD</name>
    <name evidence="9" type="ORF">GS441_12580</name>
    <name evidence="10" type="ORF">GS453_17435</name>
    <name evidence="11" type="ORF">GS551_24700</name>
    <name evidence="12" type="ORF">GS551_25080</name>
    <name evidence="13" type="ORF">GS551_25135</name>
    <name evidence="14" type="ORF">GS882_07235</name>
    <name evidence="15" type="ORF">GS947_23900</name>
    <name evidence="4" type="ORF">pVAPA_vapD</name>
</gene>
<organism evidence="2">
    <name type="scientific">Rhodococcus hoagii</name>
    <name type="common">Corynebacterium equii</name>
    <dbReference type="NCBI Taxonomy" id="43767"/>
    <lineage>
        <taxon>Bacteria</taxon>
        <taxon>Bacillati</taxon>
        <taxon>Actinomycetota</taxon>
        <taxon>Actinomycetes</taxon>
        <taxon>Mycobacteriales</taxon>
        <taxon>Nocardiaceae</taxon>
        <taxon>Prescottella</taxon>
    </lineage>
</organism>
<proteinExistence type="predicted"/>
<protein>
    <submittedName>
        <fullName evidence="8">R. equi VapD protein</fullName>
    </submittedName>
    <submittedName>
        <fullName evidence="2 5">Virulence-associated protein D</fullName>
    </submittedName>
    <submittedName>
        <fullName evidence="3 9">Virulence-associated protein VapD</fullName>
    </submittedName>
</protein>
<dbReference type="Proteomes" id="UP000603463">
    <property type="component" value="Unassembled WGS sequence"/>
</dbReference>
<geneLocation type="plasmid" evidence="4">
    <name>pVAPAMBE116</name>
</geneLocation>
<dbReference type="Gene3D" id="2.40.128.480">
    <property type="entry name" value="Rhodococcus equi virulence-associated protein"/>
    <property type="match status" value="1"/>
</dbReference>
<reference evidence="14" key="7">
    <citation type="journal article" date="2020" name="Environ. Microbiol.">
        <title>The novel and transferable erm(51) gene confers Macrolides, Lincosamides, and Streptogramins B (MLSB) resistance to clonal Rhodococcus equi in the environment.</title>
        <authorList>
            <person name="Huber L."/>
            <person name="Giguere S."/>
            <person name="Slovis N.M."/>
            <person name="Alvarez-Narvaez S."/>
            <person name="Hart K.A."/>
            <person name="Greiter M."/>
            <person name="Morris E.R.A."/>
            <person name="Cohen N.D."/>
        </authorList>
    </citation>
    <scope>NUCLEOTIDE SEQUENCE</scope>
    <source>
        <strain evidence="14">Lh_116_1</strain>
        <strain evidence="15">Lh_16_1</strain>
    </source>
</reference>
<evidence type="ECO:0000313" key="15">
    <source>
        <dbReference type="EMBL" id="NKW44512.1"/>
    </source>
</evidence>
<evidence type="ECO:0000313" key="3">
    <source>
        <dbReference type="EMBL" id="AAG21719.1"/>
    </source>
</evidence>
<dbReference type="Pfam" id="PF05526">
    <property type="entry name" value="R_equi_Vir"/>
    <property type="match status" value="1"/>
</dbReference>
<dbReference type="Proteomes" id="UP000738270">
    <property type="component" value="Unassembled WGS sequence"/>
</dbReference>
<keyword evidence="2" id="KW-0614">Plasmid</keyword>
<dbReference type="EMBL" id="WUXR01000006">
    <property type="protein sequence ID" value="MBM4566242.1"/>
    <property type="molecule type" value="Genomic_DNA"/>
</dbReference>
<evidence type="ECO:0000313" key="2">
    <source>
        <dbReference type="EMBL" id="AAD17255.1"/>
    </source>
</evidence>
<dbReference type="AlphaFoldDB" id="Q9Z5Y9"/>
<reference evidence="2" key="2">
    <citation type="journal article" date="2001" name="Infect. Immun.">
        <title>Virulence plasmid of Rhodococcus equi contains inducible gene family encoding secreted proteins.</title>
        <authorList>
            <person name="Byrne B.A."/>
            <person name="Prescott J.F."/>
            <person name="Palmer G.H."/>
            <person name="Takai S."/>
            <person name="Nicholson V.M."/>
            <person name="Alperin D.C."/>
            <person name="Hines S.A."/>
        </authorList>
    </citation>
    <scope>NUCLEOTIDE SEQUENCE</scope>
    <source>
        <strain evidence="2">33701</strain>
        <plasmid evidence="2">virulence plasmid</plasmid>
    </source>
</reference>
<geneLocation type="plasmid" evidence="2">
    <name>virulence plasmid</name>
</geneLocation>
<sequence>MVRARAFGRLFTFLLAVAVIATVSMGGANAQELAGTKTSDAALLSGNKAAIPEDKEYDVSGRVVSALVYQYFIVTVDDAEDKKGKTFQGDAGGVTIPGVDFFWGTLHTPDLEKLYSDTVSFQYNAAATFLNINFFDSKGERLGYVLAGAAGTVSGIGGGTGGWE</sequence>
<reference evidence="9" key="6">
    <citation type="submission" date="2019-11" db="EMBL/GenBank/DDBJ databases">
        <title>Spread of Macrolides and rifampicin resistant Rhodococcus equi in clinical isolates in the USA.</title>
        <authorList>
            <person name="Alvarez-Narvaez S."/>
            <person name="Huber L."/>
            <person name="Cohen N.D."/>
            <person name="Slovis N."/>
            <person name="Greiter M."/>
            <person name="Giguere S."/>
            <person name="Hart K."/>
        </authorList>
    </citation>
    <scope>NUCLEOTIDE SEQUENCE</scope>
    <source>
        <strain evidence="9">Lh_17</strain>
        <strain evidence="10">Lh_38</strain>
        <strain evidence="11">Lh_5</strain>
    </source>
</reference>
<dbReference type="EMBL" id="AF118814">
    <property type="protein sequence ID" value="AAD17255.1"/>
    <property type="molecule type" value="Genomic_DNA"/>
</dbReference>
<dbReference type="EMBL" id="WVDC01000024">
    <property type="protein sequence ID" value="NKW44512.1"/>
    <property type="molecule type" value="Genomic_DNA"/>
</dbReference>
<dbReference type="PIRSF" id="PIRSF009221">
    <property type="entry name" value="R_equi_Vir"/>
    <property type="match status" value="1"/>
</dbReference>
<evidence type="ECO:0000256" key="1">
    <source>
        <dbReference type="SAM" id="SignalP"/>
    </source>
</evidence>
<reference evidence="7" key="5">
    <citation type="submission" date="2011-11" db="EMBL/GenBank/DDBJ databases">
        <title>Molecular characterization of vap genes of Rhodococcus equi.</title>
        <authorList>
            <person name="Anand T."/>
            <person name="Bera B.C."/>
            <person name="Vaid R.K."/>
            <person name="Shanmugasundaram K."/>
            <person name="Virmani N."/>
            <person name="Bansal M."/>
            <person name="Shukla B.N."/>
            <person name="Singh R.K."/>
        </authorList>
    </citation>
    <scope>NUCLEOTIDE SEQUENCE</scope>
    <source>
        <strain evidence="7">Eq21C</strain>
        <plasmid evidence="7">unnamed</plasmid>
    </source>
</reference>
<keyword evidence="1" id="KW-0732">Signal</keyword>
<reference evidence="5" key="4">
    <citation type="submission" date="2011-11" db="EMBL/GenBank/DDBJ databases">
        <title>Molecular characterization of vap genes of Rhodococcus equi.</title>
        <authorList>
            <person name="Anand T."/>
            <person name="Bera B.C."/>
            <person name="Shanmugasundaram K."/>
            <person name="Vaid R.K."/>
            <person name="Sharma G."/>
            <person name="Bansal M."/>
            <person name="Shukla B.N."/>
            <person name="Virmani N."/>
            <person name="Singh R.K."/>
        </authorList>
    </citation>
    <scope>NUCLEOTIDE SEQUENCE</scope>
    <source>
        <strain evidence="6">BBG163</strain>
        <strain evidence="5">SNP85</strain>
        <plasmid evidence="5">unnamed</plasmid>
    </source>
</reference>
<reference evidence="4" key="3">
    <citation type="journal article" date="2010" name="FEMS Microbiol. Lett.">
        <title>Analysis of plasmid diversity in 96 Rhodococcus equi strains isolated in Normandy (France) and sequencing of the 87-kb type I virulence plasmid.</title>
        <authorList>
            <person name="Duquesne F."/>
            <person name="Hebert L."/>
            <person name="Sevin C."/>
            <person name="Breuil M.F."/>
            <person name="Tapprest J."/>
            <person name="Laugier C."/>
            <person name="Petry S."/>
        </authorList>
    </citation>
    <scope>NUCLEOTIDE SEQUENCE</scope>
    <source>
        <strain evidence="4">MBE116</strain>
        <plasmid evidence="4">pVAPAMBE116</plasmid>
    </source>
</reference>
<dbReference type="InterPro" id="IPR008810">
    <property type="entry name" value="R_equi_Vir"/>
</dbReference>
<evidence type="ECO:0000313" key="13">
    <source>
        <dbReference type="EMBL" id="MBM4717404.1"/>
    </source>
</evidence>
<dbReference type="Proteomes" id="UP000706122">
    <property type="component" value="Unassembled WGS sequence"/>
</dbReference>
<evidence type="ECO:0000313" key="12">
    <source>
        <dbReference type="EMBL" id="MBM4717397.1"/>
    </source>
</evidence>
<evidence type="ECO:0000313" key="11">
    <source>
        <dbReference type="EMBL" id="MBM4717324.1"/>
    </source>
</evidence>
<dbReference type="Proteomes" id="UP000808906">
    <property type="component" value="Unassembled WGS sequence"/>
</dbReference>
<dbReference type="RefSeq" id="WP_010900377.1">
    <property type="nucleotide sequence ID" value="NC_002576.1"/>
</dbReference>
<dbReference type="Proteomes" id="UP000608063">
    <property type="component" value="Unassembled WGS sequence"/>
</dbReference>
<dbReference type="EMBL" id="WVBC01000020">
    <property type="protein sequence ID" value="NKT77921.1"/>
    <property type="molecule type" value="Genomic_DNA"/>
</dbReference>
<accession>Q9Z5Y9</accession>
<dbReference type="EMBL" id="HM114217">
    <property type="protein sequence ID" value="ADI50251.1"/>
    <property type="molecule type" value="Genomic_DNA"/>
</dbReference>
<feature type="chain" id="PRO_5010978880" evidence="1">
    <location>
        <begin position="31"/>
        <end position="164"/>
    </location>
</feature>
<evidence type="ECO:0000313" key="8">
    <source>
        <dbReference type="EMBL" id="BAB16624.1"/>
    </source>
</evidence>
<dbReference type="EMBL" id="WUYC01000012">
    <property type="protein sequence ID" value="MBM4717324.1"/>
    <property type="molecule type" value="Genomic_DNA"/>
</dbReference>
<geneLocation type="plasmid" evidence="3">
    <name>unnamed</name>
</geneLocation>
<evidence type="ECO:0000313" key="7">
    <source>
        <dbReference type="EMBL" id="AFI49562.1"/>
    </source>
</evidence>
<dbReference type="EMBL" id="WUYC01000012">
    <property type="protein sequence ID" value="MBM4717397.1"/>
    <property type="molecule type" value="Genomic_DNA"/>
</dbReference>
<name>Q9Z5Y9_RHOHA</name>
<geneLocation type="plasmid" evidence="8">
    <name>pREAT701</name>
    <name>p33701</name>
</geneLocation>
<feature type="signal peptide" evidence="1">
    <location>
        <begin position="1"/>
        <end position="30"/>
    </location>
</feature>
<dbReference type="EMBL" id="WUXD01000038">
    <property type="protein sequence ID" value="MBM4628539.1"/>
    <property type="molecule type" value="Genomic_DNA"/>
</dbReference>
<evidence type="ECO:0000313" key="6">
    <source>
        <dbReference type="EMBL" id="AFI49561.1"/>
    </source>
</evidence>
<reference evidence="3" key="1">
    <citation type="journal article" date="2000" name="Infect. Immun.">
        <title>DNA sequence and comparison of virulence plasmids from Rhodococcus equi ATCC 33701 and 103.</title>
        <authorList>
            <person name="Takai S."/>
            <person name="Hines S.A."/>
            <person name="Sekizaki T."/>
            <person name="Nicholson V.M."/>
            <person name="Alperin D.A."/>
            <person name="Osaki M."/>
            <person name="Takamatsu D."/>
            <person name="Nakamura M."/>
            <person name="Suzuki K."/>
            <person name="Ogino N."/>
            <person name="Kakuda T."/>
            <person name="Dan H."/>
            <person name="Prescott J.F."/>
        </authorList>
    </citation>
    <scope>NUCLEOTIDE SEQUENCE</scope>
    <source>
        <strain evidence="3">103</strain>
        <strain evidence="8">ATCC33701</strain>
        <plasmid evidence="8">pREAT701 (p33701)</plasmid>
        <plasmid evidence="3">unnamed</plasmid>
    </source>
</reference>